<evidence type="ECO:0000256" key="1">
    <source>
        <dbReference type="SAM" id="MobiDB-lite"/>
    </source>
</evidence>
<organism evidence="3 4">
    <name type="scientific">Plantibacter cousiniae</name>
    <name type="common">nom. nud.</name>
    <dbReference type="NCBI Taxonomy" id="199709"/>
    <lineage>
        <taxon>Bacteria</taxon>
        <taxon>Bacillati</taxon>
        <taxon>Actinomycetota</taxon>
        <taxon>Actinomycetes</taxon>
        <taxon>Micrococcales</taxon>
        <taxon>Microbacteriaceae</taxon>
        <taxon>Plantibacter</taxon>
    </lineage>
</organism>
<feature type="region of interest" description="Disordered" evidence="1">
    <location>
        <begin position="350"/>
        <end position="388"/>
    </location>
</feature>
<feature type="domain" description="N-acetyltransferase" evidence="2">
    <location>
        <begin position="4"/>
        <end position="181"/>
    </location>
</feature>
<dbReference type="Pfam" id="PF00583">
    <property type="entry name" value="Acetyltransf_1"/>
    <property type="match status" value="1"/>
</dbReference>
<proteinExistence type="predicted"/>
<sequence length="402" mass="42781">MSPVGYTSFTGSAPDNVWGEVTQLFVAAFTAEPYNEDAIDLATIRQWGPGHLGHRGGRLVIATVDGRVVGFALAHGLDADPAWLGILAQLADSSSTAATALARPADAVVVHELAVAEDQRGRGIARGCLAALLQDRTETQTFIGVYERATEAAAMYRSWGLSEFGRVPMPGDAIALRVLAAPTTELVSRLRPTNPESARMTRRTIWLSPWEWDCCGGPLETGQRATLSVWPVDDGQRTWLTEEIGADLTARIDGVEMHHEEDAAPERLTGRLAKLSKVSIPSRRIHTKRPPLPPGVSSAPARFFGSPDSPTIAAMRPSAYVTQHETVPGPLVVEETPRIPLTRGIDHSDAQAGAQAAAAAARAAAQAAEAAARAAQTTDPPPPGEVEPRLVGYLVELDVDVD</sequence>
<reference evidence="3 4" key="1">
    <citation type="submission" date="2017-02" db="EMBL/GenBank/DDBJ databases">
        <authorList>
            <person name="Varghese N."/>
            <person name="Submissions S."/>
        </authorList>
    </citation>
    <scope>NUCLEOTIDE SEQUENCE [LARGE SCALE GENOMIC DNA]</scope>
    <source>
        <strain evidence="3 4">VKM Ac-1787</strain>
    </source>
</reference>
<dbReference type="InterPro" id="IPR016181">
    <property type="entry name" value="Acyl_CoA_acyltransferase"/>
</dbReference>
<keyword evidence="4" id="KW-1185">Reference proteome</keyword>
<evidence type="ECO:0000313" key="4">
    <source>
        <dbReference type="Proteomes" id="UP000190827"/>
    </source>
</evidence>
<dbReference type="PROSITE" id="PS51186">
    <property type="entry name" value="GNAT"/>
    <property type="match status" value="1"/>
</dbReference>
<evidence type="ECO:0000313" key="3">
    <source>
        <dbReference type="EMBL" id="SKC43296.1"/>
    </source>
</evidence>
<dbReference type="Proteomes" id="UP000190827">
    <property type="component" value="Unassembled WGS sequence"/>
</dbReference>
<feature type="compositionally biased region" description="Low complexity" evidence="1">
    <location>
        <begin position="350"/>
        <end position="376"/>
    </location>
</feature>
<dbReference type="EMBL" id="FUZO01000001">
    <property type="protein sequence ID" value="SKC43296.1"/>
    <property type="molecule type" value="Genomic_DNA"/>
</dbReference>
<protein>
    <submittedName>
        <fullName evidence="3">Acetyltransferase (GNAT) family protein</fullName>
    </submittedName>
</protein>
<dbReference type="Gene3D" id="3.40.630.30">
    <property type="match status" value="1"/>
</dbReference>
<dbReference type="Pfam" id="PF20218">
    <property type="entry name" value="DUF6578"/>
    <property type="match status" value="1"/>
</dbReference>
<comment type="caution">
    <text evidence="3">The sequence shown here is derived from an EMBL/GenBank/DDBJ whole genome shotgun (WGS) entry which is preliminary data.</text>
</comment>
<evidence type="ECO:0000259" key="2">
    <source>
        <dbReference type="PROSITE" id="PS51186"/>
    </source>
</evidence>
<accession>A0ABY1LJZ3</accession>
<name>A0ABY1LJZ3_9MICO</name>
<dbReference type="InterPro" id="IPR046485">
    <property type="entry name" value="DUF6578"/>
</dbReference>
<dbReference type="SUPFAM" id="SSF55729">
    <property type="entry name" value="Acyl-CoA N-acyltransferases (Nat)"/>
    <property type="match status" value="1"/>
</dbReference>
<gene>
    <name evidence="3" type="ORF">SAMN06295973_0881</name>
</gene>
<dbReference type="CDD" id="cd04301">
    <property type="entry name" value="NAT_SF"/>
    <property type="match status" value="1"/>
</dbReference>
<dbReference type="InterPro" id="IPR000182">
    <property type="entry name" value="GNAT_dom"/>
</dbReference>